<dbReference type="InterPro" id="IPR045851">
    <property type="entry name" value="AMP-bd_C_sf"/>
</dbReference>
<dbReference type="AlphaFoldDB" id="A0AAN9AC66"/>
<dbReference type="Gene3D" id="3.40.50.980">
    <property type="match status" value="2"/>
</dbReference>
<evidence type="ECO:0000259" key="6">
    <source>
        <dbReference type="Pfam" id="PF13193"/>
    </source>
</evidence>
<dbReference type="InterPro" id="IPR000873">
    <property type="entry name" value="AMP-dep_synth/lig_dom"/>
</dbReference>
<gene>
    <name evidence="7" type="ORF">SK128_003414</name>
</gene>
<evidence type="ECO:0000313" key="7">
    <source>
        <dbReference type="EMBL" id="KAK7082284.1"/>
    </source>
</evidence>
<comment type="caution">
    <text evidence="7">The sequence shown here is derived from an EMBL/GenBank/DDBJ whole genome shotgun (WGS) entry which is preliminary data.</text>
</comment>
<sequence length="486" mass="53262">MVVAIRNNLLNAGVAFGDAVLLMSRNHIDLPSVIFGIILSGAICIPVNPVSTEEELLHIIHISKAKWAIVSQEANNTVLTSTGPVTSSALRKIWTMDEILATGSNSARQLEPYQSQSLMADDIDWSQRVALMPFSAGTTGLPKGVMLSHRNILVNLIQIKFLRSVRPQVKTNFYERVLLVLPLYHIYGFNQCMATFFAGGTVFFPSKFSIHGFLRAIDLHKITYAPVTPYVIERVHEYPKLQDYDLSSLVGFATGAAPVSCKTLLSLQKKIDSRIIHGYGLTEASGNGCTTRGSSEVSAASVGPPGPFLQAKVVDTETGRLLGEREEGEICFRGPAVMMGYANNPKATAEIIDSDGWLRTGDIGYYDENNHLYITDRIKDLIKVKGYQVSPTELENVIMKYGNVSDVAVAGVQHRNLGEAPRAWIVPAEGATIDIVNLMKYVADQVVQYKQLAGGVEIVNSIPRNHIGKILRRQLQQSSVPPNSKL</sequence>
<keyword evidence="4" id="KW-0576">Peroxisome</keyword>
<dbReference type="EMBL" id="JAXCGZ010004092">
    <property type="protein sequence ID" value="KAK7082284.1"/>
    <property type="molecule type" value="Genomic_DNA"/>
</dbReference>
<evidence type="ECO:0000256" key="4">
    <source>
        <dbReference type="ARBA" id="ARBA00023140"/>
    </source>
</evidence>
<protein>
    <recommendedName>
        <fullName evidence="9">4-coumarate--CoA ligase</fullName>
    </recommendedName>
</protein>
<dbReference type="InterPro" id="IPR020845">
    <property type="entry name" value="AMP-binding_CS"/>
</dbReference>
<keyword evidence="8" id="KW-1185">Reference proteome</keyword>
<proteinExistence type="inferred from homology"/>
<evidence type="ECO:0000259" key="5">
    <source>
        <dbReference type="Pfam" id="PF00501"/>
    </source>
</evidence>
<keyword evidence="3" id="KW-0436">Ligase</keyword>
<dbReference type="Pfam" id="PF00501">
    <property type="entry name" value="AMP-binding"/>
    <property type="match status" value="1"/>
</dbReference>
<dbReference type="InterPro" id="IPR025110">
    <property type="entry name" value="AMP-bd_C"/>
</dbReference>
<dbReference type="PROSITE" id="PS00455">
    <property type="entry name" value="AMP_BINDING"/>
    <property type="match status" value="1"/>
</dbReference>
<evidence type="ECO:0008006" key="9">
    <source>
        <dbReference type="Google" id="ProtNLM"/>
    </source>
</evidence>
<dbReference type="Gene3D" id="2.30.38.10">
    <property type="entry name" value="Luciferase, Domain 3"/>
    <property type="match status" value="1"/>
</dbReference>
<evidence type="ECO:0000256" key="1">
    <source>
        <dbReference type="ARBA" id="ARBA00004275"/>
    </source>
</evidence>
<name>A0AAN9AC66_HALRR</name>
<dbReference type="PANTHER" id="PTHR24096">
    <property type="entry name" value="LONG-CHAIN-FATTY-ACID--COA LIGASE"/>
    <property type="match status" value="1"/>
</dbReference>
<evidence type="ECO:0000313" key="8">
    <source>
        <dbReference type="Proteomes" id="UP001381693"/>
    </source>
</evidence>
<evidence type="ECO:0000256" key="2">
    <source>
        <dbReference type="ARBA" id="ARBA00006432"/>
    </source>
</evidence>
<dbReference type="GO" id="GO:0005777">
    <property type="term" value="C:peroxisome"/>
    <property type="evidence" value="ECO:0007669"/>
    <property type="project" value="UniProtKB-SubCell"/>
</dbReference>
<reference evidence="7 8" key="1">
    <citation type="submission" date="2023-11" db="EMBL/GenBank/DDBJ databases">
        <title>Halocaridina rubra genome assembly.</title>
        <authorList>
            <person name="Smith C."/>
        </authorList>
    </citation>
    <scope>NUCLEOTIDE SEQUENCE [LARGE SCALE GENOMIC DNA]</scope>
    <source>
        <strain evidence="7">EP-1</strain>
        <tissue evidence="7">Whole</tissue>
    </source>
</reference>
<dbReference type="Pfam" id="PF13193">
    <property type="entry name" value="AMP-binding_C"/>
    <property type="match status" value="1"/>
</dbReference>
<comment type="similarity">
    <text evidence="2">Belongs to the ATP-dependent AMP-binding enzyme family.</text>
</comment>
<feature type="domain" description="AMP-dependent synthetase/ligase" evidence="5">
    <location>
        <begin position="7"/>
        <end position="341"/>
    </location>
</feature>
<accession>A0AAN9AC66</accession>
<comment type="subcellular location">
    <subcellularLocation>
        <location evidence="1">Peroxisome</location>
    </subcellularLocation>
</comment>
<dbReference type="PANTHER" id="PTHR24096:SF149">
    <property type="entry name" value="AMP-BINDING DOMAIN-CONTAINING PROTEIN-RELATED"/>
    <property type="match status" value="1"/>
</dbReference>
<dbReference type="GO" id="GO:0016405">
    <property type="term" value="F:CoA-ligase activity"/>
    <property type="evidence" value="ECO:0007669"/>
    <property type="project" value="TreeGrafter"/>
</dbReference>
<dbReference type="Gene3D" id="3.30.300.30">
    <property type="match status" value="1"/>
</dbReference>
<evidence type="ECO:0000256" key="3">
    <source>
        <dbReference type="ARBA" id="ARBA00022598"/>
    </source>
</evidence>
<organism evidence="7 8">
    <name type="scientific">Halocaridina rubra</name>
    <name type="common">Hawaiian red shrimp</name>
    <dbReference type="NCBI Taxonomy" id="373956"/>
    <lineage>
        <taxon>Eukaryota</taxon>
        <taxon>Metazoa</taxon>
        <taxon>Ecdysozoa</taxon>
        <taxon>Arthropoda</taxon>
        <taxon>Crustacea</taxon>
        <taxon>Multicrustacea</taxon>
        <taxon>Malacostraca</taxon>
        <taxon>Eumalacostraca</taxon>
        <taxon>Eucarida</taxon>
        <taxon>Decapoda</taxon>
        <taxon>Pleocyemata</taxon>
        <taxon>Caridea</taxon>
        <taxon>Atyoidea</taxon>
        <taxon>Atyidae</taxon>
        <taxon>Halocaridina</taxon>
    </lineage>
</organism>
<dbReference type="Proteomes" id="UP001381693">
    <property type="component" value="Unassembled WGS sequence"/>
</dbReference>
<feature type="domain" description="AMP-binding enzyme C-terminal" evidence="6">
    <location>
        <begin position="393"/>
        <end position="469"/>
    </location>
</feature>
<dbReference type="SUPFAM" id="SSF56801">
    <property type="entry name" value="Acetyl-CoA synthetase-like"/>
    <property type="match status" value="1"/>
</dbReference>